<dbReference type="OMA" id="VEIRYWE"/>
<name>A0A3B3DCH0_ORYME</name>
<dbReference type="InterPro" id="IPR033593">
    <property type="entry name" value="N-RASSF"/>
</dbReference>
<keyword evidence="4" id="KW-1185">Reference proteome</keyword>
<dbReference type="InterPro" id="IPR048944">
    <property type="entry name" value="RASSF8_RA"/>
</dbReference>
<accession>A0A3B3DCH0</accession>
<evidence type="ECO:0000313" key="3">
    <source>
        <dbReference type="Ensembl" id="ENSOMEP00000027813.1"/>
    </source>
</evidence>
<evidence type="ECO:0000256" key="1">
    <source>
        <dbReference type="SAM" id="Coils"/>
    </source>
</evidence>
<dbReference type="Ensembl" id="ENSOMET00000001024.1">
    <property type="protein sequence ID" value="ENSOMEP00000027813.1"/>
    <property type="gene ID" value="ENSOMEG00000010549.1"/>
</dbReference>
<dbReference type="PANTHER" id="PTHR15286">
    <property type="entry name" value="RAS-ASSOCIATING DOMAIN CONTAINING PROTEIN"/>
    <property type="match status" value="1"/>
</dbReference>
<reference evidence="3" key="2">
    <citation type="submission" date="2025-09" db="UniProtKB">
        <authorList>
            <consortium name="Ensembl"/>
        </authorList>
    </citation>
    <scope>IDENTIFICATION</scope>
</reference>
<organism evidence="3 4">
    <name type="scientific">Oryzias melastigma</name>
    <name type="common">Marine medaka</name>
    <dbReference type="NCBI Taxonomy" id="30732"/>
    <lineage>
        <taxon>Eukaryota</taxon>
        <taxon>Metazoa</taxon>
        <taxon>Chordata</taxon>
        <taxon>Craniata</taxon>
        <taxon>Vertebrata</taxon>
        <taxon>Euteleostomi</taxon>
        <taxon>Actinopterygii</taxon>
        <taxon>Neopterygii</taxon>
        <taxon>Teleostei</taxon>
        <taxon>Neoteleostei</taxon>
        <taxon>Acanthomorphata</taxon>
        <taxon>Ovalentaria</taxon>
        <taxon>Atherinomorphae</taxon>
        <taxon>Beloniformes</taxon>
        <taxon>Adrianichthyidae</taxon>
        <taxon>Oryziinae</taxon>
        <taxon>Oryzias</taxon>
    </lineage>
</organism>
<protein>
    <submittedName>
        <fullName evidence="3">Ras association domain family member 8b</fullName>
    </submittedName>
</protein>
<dbReference type="SUPFAM" id="SSF54236">
    <property type="entry name" value="Ubiquitin-like"/>
    <property type="match status" value="1"/>
</dbReference>
<sequence>MELKVWVDGVQRIVCGVTEFTTCQEVVIALAQAIGRTGRYTLIEKWRETERHLAPHENPVVSLNKWGQYASDVQLILQRTGPSVSERLTSDGLASVPERGLYRQSLPPLAKLRPSGTDRSLKRREPKRKSLTFTGGARGLREIFGKSKDCESMFVCTPAAELSRLVQLQRDKLQALESRLLGCEDELRDWEDASGNSEDELLLLEQQVRRNEAEAEEEEFWQNELQIEQESERQLRLQLAELQSRVRDCEAKLSEYLARIQVSVPKNLHCRAVQVQLEKVKAELEIQSQQTARLESSCMALERSLCQSGKRLQEREQELEQLTKELRQVNLQQFIQQTGTKVTVLPAQPTGENATEVDCCSLKRLGSSRLLPSDLRTLQSMASSSLNPEGIYV</sequence>
<feature type="domain" description="Ras-associating" evidence="2">
    <location>
        <begin position="1"/>
        <end position="82"/>
    </location>
</feature>
<feature type="coiled-coil region" evidence="1">
    <location>
        <begin position="225"/>
        <end position="332"/>
    </location>
</feature>
<proteinExistence type="predicted"/>
<evidence type="ECO:0000259" key="2">
    <source>
        <dbReference type="PROSITE" id="PS50200"/>
    </source>
</evidence>
<dbReference type="Gene3D" id="3.10.20.90">
    <property type="entry name" value="Phosphatidylinositol 3-kinase Catalytic Subunit, Chain A, domain 1"/>
    <property type="match status" value="1"/>
</dbReference>
<dbReference type="InterPro" id="IPR000159">
    <property type="entry name" value="RA_dom"/>
</dbReference>
<dbReference type="AlphaFoldDB" id="A0A3B3DCH0"/>
<keyword evidence="1" id="KW-0175">Coiled coil</keyword>
<reference evidence="3" key="1">
    <citation type="submission" date="2025-08" db="UniProtKB">
        <authorList>
            <consortium name="Ensembl"/>
        </authorList>
    </citation>
    <scope>IDENTIFICATION</scope>
</reference>
<dbReference type="PANTHER" id="PTHR15286:SF9">
    <property type="entry name" value="RAS ASSOCIATION DOMAIN-CONTAINING PROTEIN 8"/>
    <property type="match status" value="1"/>
</dbReference>
<dbReference type="InterPro" id="IPR029071">
    <property type="entry name" value="Ubiquitin-like_domsf"/>
</dbReference>
<dbReference type="GO" id="GO:0007165">
    <property type="term" value="P:signal transduction"/>
    <property type="evidence" value="ECO:0007669"/>
    <property type="project" value="InterPro"/>
</dbReference>
<dbReference type="PROSITE" id="PS50200">
    <property type="entry name" value="RA"/>
    <property type="match status" value="1"/>
</dbReference>
<dbReference type="Pfam" id="PF00788">
    <property type="entry name" value="RA"/>
    <property type="match status" value="1"/>
</dbReference>
<dbReference type="CDD" id="cd16134">
    <property type="entry name" value="RA_RASSF8"/>
    <property type="match status" value="1"/>
</dbReference>
<dbReference type="Proteomes" id="UP000261560">
    <property type="component" value="Unplaced"/>
</dbReference>
<evidence type="ECO:0000313" key="4">
    <source>
        <dbReference type="Proteomes" id="UP000261560"/>
    </source>
</evidence>
<feature type="coiled-coil region" evidence="1">
    <location>
        <begin position="159"/>
        <end position="193"/>
    </location>
</feature>
<dbReference type="SMART" id="SM00314">
    <property type="entry name" value="RA"/>
    <property type="match status" value="1"/>
</dbReference>
<dbReference type="GeneTree" id="ENSGT00950000182839"/>